<feature type="transmembrane region" description="Helical" evidence="7">
    <location>
        <begin position="33"/>
        <end position="57"/>
    </location>
</feature>
<dbReference type="Gene3D" id="1.10.3720.10">
    <property type="entry name" value="MetI-like"/>
    <property type="match status" value="1"/>
</dbReference>
<evidence type="ECO:0000256" key="3">
    <source>
        <dbReference type="ARBA" id="ARBA00022475"/>
    </source>
</evidence>
<feature type="transmembrane region" description="Helical" evidence="7">
    <location>
        <begin position="183"/>
        <end position="205"/>
    </location>
</feature>
<dbReference type="SUPFAM" id="SSF161098">
    <property type="entry name" value="MetI-like"/>
    <property type="match status" value="1"/>
</dbReference>
<keyword evidence="2 7" id="KW-0813">Transport</keyword>
<name>A0ABS4WM26_9MICO</name>
<evidence type="ECO:0000256" key="6">
    <source>
        <dbReference type="ARBA" id="ARBA00023136"/>
    </source>
</evidence>
<keyword evidence="10" id="KW-0762">Sugar transport</keyword>
<evidence type="ECO:0000313" key="11">
    <source>
        <dbReference type="Proteomes" id="UP000703720"/>
    </source>
</evidence>
<feature type="domain" description="ABC transmembrane type-1" evidence="9">
    <location>
        <begin position="98"/>
        <end position="312"/>
    </location>
</feature>
<evidence type="ECO:0000313" key="10">
    <source>
        <dbReference type="EMBL" id="MBP2377257.1"/>
    </source>
</evidence>
<dbReference type="PANTHER" id="PTHR43227">
    <property type="entry name" value="BLL4140 PROTEIN"/>
    <property type="match status" value="1"/>
</dbReference>
<keyword evidence="3" id="KW-1003">Cell membrane</keyword>
<feature type="compositionally biased region" description="Polar residues" evidence="8">
    <location>
        <begin position="1"/>
        <end position="10"/>
    </location>
</feature>
<gene>
    <name evidence="10" type="ORF">JOF42_000752</name>
</gene>
<dbReference type="InterPro" id="IPR050809">
    <property type="entry name" value="UgpAE/MalFG_permease"/>
</dbReference>
<feature type="transmembrane region" description="Helical" evidence="7">
    <location>
        <begin position="101"/>
        <end position="123"/>
    </location>
</feature>
<organism evidence="10 11">
    <name type="scientific">Microbacterium phyllosphaerae</name>
    <dbReference type="NCBI Taxonomy" id="124798"/>
    <lineage>
        <taxon>Bacteria</taxon>
        <taxon>Bacillati</taxon>
        <taxon>Actinomycetota</taxon>
        <taxon>Actinomycetes</taxon>
        <taxon>Micrococcales</taxon>
        <taxon>Microbacteriaceae</taxon>
        <taxon>Microbacterium</taxon>
    </lineage>
</organism>
<keyword evidence="5 7" id="KW-1133">Transmembrane helix</keyword>
<protein>
    <submittedName>
        <fullName evidence="10">Multiple sugar transport system permease protein</fullName>
    </submittedName>
</protein>
<dbReference type="CDD" id="cd06261">
    <property type="entry name" value="TM_PBP2"/>
    <property type="match status" value="1"/>
</dbReference>
<comment type="caution">
    <text evidence="10">The sequence shown here is derived from an EMBL/GenBank/DDBJ whole genome shotgun (WGS) entry which is preliminary data.</text>
</comment>
<dbReference type="RefSeq" id="WP_210096627.1">
    <property type="nucleotide sequence ID" value="NZ_BAAAIO010000001.1"/>
</dbReference>
<evidence type="ECO:0000256" key="1">
    <source>
        <dbReference type="ARBA" id="ARBA00004651"/>
    </source>
</evidence>
<comment type="similarity">
    <text evidence="7">Belongs to the binding-protein-dependent transport system permease family.</text>
</comment>
<dbReference type="InterPro" id="IPR035906">
    <property type="entry name" value="MetI-like_sf"/>
</dbReference>
<evidence type="ECO:0000256" key="7">
    <source>
        <dbReference type="RuleBase" id="RU363032"/>
    </source>
</evidence>
<evidence type="ECO:0000259" key="9">
    <source>
        <dbReference type="PROSITE" id="PS50928"/>
    </source>
</evidence>
<sequence>MTISSAPSPRTTRRAVGSPPTARRGWRASQNRAGLAFAAPFYIGFAFVFVLPILYAIQQSFFSVKSSGGLGLGGTEVVFSGIDNYVRAFSDEGFWGSMVRVAIFAVIQIPISLGLSLTAALLLDSLSSEVRASGFRTALLVPYMVPAIVASLIWVYLYSPRVGPFTSVGDFFGIDVNLFSPSMLWFSIGNLIVWMVLGFNMLILYGSLRGIDRSVLEAARVDGAGALRIAWSIKIPAIRGSLVLTGLLSIIGMLQIFNEPLLFRAASPETVTKDFTPIMSIYFQAFASNNYNYAAALSVVLAALLGVLSFGFYKLTTRKDAS</sequence>
<keyword evidence="4 7" id="KW-0812">Transmembrane</keyword>
<reference evidence="10 11" key="1">
    <citation type="submission" date="2021-03" db="EMBL/GenBank/DDBJ databases">
        <title>Sequencing the genomes of 1000 actinobacteria strains.</title>
        <authorList>
            <person name="Klenk H.-P."/>
        </authorList>
    </citation>
    <scope>NUCLEOTIDE SEQUENCE [LARGE SCALE GENOMIC DNA]</scope>
    <source>
        <strain evidence="10 11">DSM 13468</strain>
    </source>
</reference>
<feature type="transmembrane region" description="Helical" evidence="7">
    <location>
        <begin position="237"/>
        <end position="257"/>
    </location>
</feature>
<accession>A0ABS4WM26</accession>
<dbReference type="EMBL" id="JAGIOA010000001">
    <property type="protein sequence ID" value="MBP2377257.1"/>
    <property type="molecule type" value="Genomic_DNA"/>
</dbReference>
<evidence type="ECO:0000256" key="8">
    <source>
        <dbReference type="SAM" id="MobiDB-lite"/>
    </source>
</evidence>
<evidence type="ECO:0000256" key="4">
    <source>
        <dbReference type="ARBA" id="ARBA00022692"/>
    </source>
</evidence>
<feature type="region of interest" description="Disordered" evidence="8">
    <location>
        <begin position="1"/>
        <end position="25"/>
    </location>
</feature>
<feature type="transmembrane region" description="Helical" evidence="7">
    <location>
        <begin position="293"/>
        <end position="313"/>
    </location>
</feature>
<dbReference type="Proteomes" id="UP000703720">
    <property type="component" value="Unassembled WGS sequence"/>
</dbReference>
<dbReference type="PANTHER" id="PTHR43227:SF8">
    <property type="entry name" value="DIACETYLCHITOBIOSE UPTAKE SYSTEM PERMEASE PROTEIN DASB"/>
    <property type="match status" value="1"/>
</dbReference>
<comment type="subcellular location">
    <subcellularLocation>
        <location evidence="1 7">Cell membrane</location>
        <topology evidence="1 7">Multi-pass membrane protein</topology>
    </subcellularLocation>
</comment>
<keyword evidence="11" id="KW-1185">Reference proteome</keyword>
<dbReference type="InterPro" id="IPR000515">
    <property type="entry name" value="MetI-like"/>
</dbReference>
<proteinExistence type="inferred from homology"/>
<keyword evidence="6 7" id="KW-0472">Membrane</keyword>
<evidence type="ECO:0000256" key="2">
    <source>
        <dbReference type="ARBA" id="ARBA00022448"/>
    </source>
</evidence>
<evidence type="ECO:0000256" key="5">
    <source>
        <dbReference type="ARBA" id="ARBA00022989"/>
    </source>
</evidence>
<feature type="transmembrane region" description="Helical" evidence="7">
    <location>
        <begin position="135"/>
        <end position="157"/>
    </location>
</feature>
<dbReference type="Pfam" id="PF00528">
    <property type="entry name" value="BPD_transp_1"/>
    <property type="match status" value="1"/>
</dbReference>
<dbReference type="PROSITE" id="PS50928">
    <property type="entry name" value="ABC_TM1"/>
    <property type="match status" value="1"/>
</dbReference>